<name>A0A5B7ILE6_PORTR</name>
<evidence type="ECO:0000256" key="1">
    <source>
        <dbReference type="SAM" id="Phobius"/>
    </source>
</evidence>
<comment type="caution">
    <text evidence="2">The sequence shown here is derived from an EMBL/GenBank/DDBJ whole genome shotgun (WGS) entry which is preliminary data.</text>
</comment>
<accession>A0A5B7ILE6</accession>
<gene>
    <name evidence="2" type="ORF">E2C01_080152</name>
</gene>
<protein>
    <submittedName>
        <fullName evidence="2">Uncharacterized protein</fullName>
    </submittedName>
</protein>
<proteinExistence type="predicted"/>
<feature type="transmembrane region" description="Helical" evidence="1">
    <location>
        <begin position="6"/>
        <end position="27"/>
    </location>
</feature>
<sequence>MKHFHWFLSTSTIITITTTIITTALYGSFSALPSPLSAAYLIQTTTVKLLSRLSIASCVPNLLSTIPMSPLRYSIVYRFSE</sequence>
<dbReference type="Proteomes" id="UP000324222">
    <property type="component" value="Unassembled WGS sequence"/>
</dbReference>
<evidence type="ECO:0000313" key="2">
    <source>
        <dbReference type="EMBL" id="MPC85380.1"/>
    </source>
</evidence>
<reference evidence="2 3" key="1">
    <citation type="submission" date="2019-05" db="EMBL/GenBank/DDBJ databases">
        <title>Another draft genome of Portunus trituberculatus and its Hox gene families provides insights of decapod evolution.</title>
        <authorList>
            <person name="Jeong J.-H."/>
            <person name="Song I."/>
            <person name="Kim S."/>
            <person name="Choi T."/>
            <person name="Kim D."/>
            <person name="Ryu S."/>
            <person name="Kim W."/>
        </authorList>
    </citation>
    <scope>NUCLEOTIDE SEQUENCE [LARGE SCALE GENOMIC DNA]</scope>
    <source>
        <tissue evidence="2">Muscle</tissue>
    </source>
</reference>
<keyword evidence="3" id="KW-1185">Reference proteome</keyword>
<dbReference type="EMBL" id="VSRR010068290">
    <property type="protein sequence ID" value="MPC85380.1"/>
    <property type="molecule type" value="Genomic_DNA"/>
</dbReference>
<keyword evidence="1" id="KW-1133">Transmembrane helix</keyword>
<organism evidence="2 3">
    <name type="scientific">Portunus trituberculatus</name>
    <name type="common">Swimming crab</name>
    <name type="synonym">Neptunus trituberculatus</name>
    <dbReference type="NCBI Taxonomy" id="210409"/>
    <lineage>
        <taxon>Eukaryota</taxon>
        <taxon>Metazoa</taxon>
        <taxon>Ecdysozoa</taxon>
        <taxon>Arthropoda</taxon>
        <taxon>Crustacea</taxon>
        <taxon>Multicrustacea</taxon>
        <taxon>Malacostraca</taxon>
        <taxon>Eumalacostraca</taxon>
        <taxon>Eucarida</taxon>
        <taxon>Decapoda</taxon>
        <taxon>Pleocyemata</taxon>
        <taxon>Brachyura</taxon>
        <taxon>Eubrachyura</taxon>
        <taxon>Portunoidea</taxon>
        <taxon>Portunidae</taxon>
        <taxon>Portuninae</taxon>
        <taxon>Portunus</taxon>
    </lineage>
</organism>
<keyword evidence="1" id="KW-0472">Membrane</keyword>
<evidence type="ECO:0000313" key="3">
    <source>
        <dbReference type="Proteomes" id="UP000324222"/>
    </source>
</evidence>
<dbReference type="AlphaFoldDB" id="A0A5B7ILE6"/>
<keyword evidence="1" id="KW-0812">Transmembrane</keyword>